<protein>
    <recommendedName>
        <fullName evidence="3">Saposin B-type domain-containing protein</fullName>
    </recommendedName>
</protein>
<feature type="chain" id="PRO_5035780225" description="Saposin B-type domain-containing protein" evidence="2">
    <location>
        <begin position="30"/>
        <end position="297"/>
    </location>
</feature>
<dbReference type="InterPro" id="IPR008139">
    <property type="entry name" value="SaposinB_dom"/>
</dbReference>
<keyword evidence="2" id="KW-0732">Signal</keyword>
<evidence type="ECO:0000313" key="4">
    <source>
        <dbReference type="EMBL" id="CAH1794286.1"/>
    </source>
</evidence>
<organism evidence="4 5">
    <name type="scientific">Owenia fusiformis</name>
    <name type="common">Polychaete worm</name>
    <dbReference type="NCBI Taxonomy" id="6347"/>
    <lineage>
        <taxon>Eukaryota</taxon>
        <taxon>Metazoa</taxon>
        <taxon>Spiralia</taxon>
        <taxon>Lophotrochozoa</taxon>
        <taxon>Annelida</taxon>
        <taxon>Polychaeta</taxon>
        <taxon>Sedentaria</taxon>
        <taxon>Canalipalpata</taxon>
        <taxon>Sabellida</taxon>
        <taxon>Oweniida</taxon>
        <taxon>Oweniidae</taxon>
        <taxon>Owenia</taxon>
    </lineage>
</organism>
<evidence type="ECO:0000313" key="5">
    <source>
        <dbReference type="Proteomes" id="UP000749559"/>
    </source>
</evidence>
<reference evidence="4" key="1">
    <citation type="submission" date="2022-03" db="EMBL/GenBank/DDBJ databases">
        <authorList>
            <person name="Martin C."/>
        </authorList>
    </citation>
    <scope>NUCLEOTIDE SEQUENCE</scope>
</reference>
<keyword evidence="5" id="KW-1185">Reference proteome</keyword>
<dbReference type="EMBL" id="CAIIXF020000009">
    <property type="protein sequence ID" value="CAH1794286.1"/>
    <property type="molecule type" value="Genomic_DNA"/>
</dbReference>
<evidence type="ECO:0000256" key="1">
    <source>
        <dbReference type="ARBA" id="ARBA00023157"/>
    </source>
</evidence>
<dbReference type="SMART" id="SM00741">
    <property type="entry name" value="SapB"/>
    <property type="match status" value="1"/>
</dbReference>
<comment type="caution">
    <text evidence="4">The sequence shown here is derived from an EMBL/GenBank/DDBJ whole genome shotgun (WGS) entry which is preliminary data.</text>
</comment>
<feature type="domain" description="Saposin B-type" evidence="3">
    <location>
        <begin position="120"/>
        <end position="200"/>
    </location>
</feature>
<evidence type="ECO:0000256" key="2">
    <source>
        <dbReference type="SAM" id="SignalP"/>
    </source>
</evidence>
<sequence length="297" mass="33654">RNKMADVKLWKYMSFPFVIVLLLSNTGSSSLINEDICKVCKANKQTTIKEYTQLIATPLLCKDTKEQVKCRRLQEITNDILLPHFNKQALDFCEKCEENNSDEINSTDYIEILTSKSVTVDAECELCKYFVTLIQKSVNKSAVFDEIKQFIYDGCMSTVNNTITCKLAATTAEGILRDLIQEGLSPANACLKSGFCKSGVRLDFSNTNKRCNVCMDAMDKLDDYLEKNYSNIREYLTKLCHSTIPPSVDKKILDKCLYLAVNLIPFLLSNILIPGTSPFDLTWMQQIRIIGLHGIFN</sequence>
<feature type="non-terminal residue" evidence="4">
    <location>
        <position position="1"/>
    </location>
</feature>
<accession>A0A8S4PKS7</accession>
<keyword evidence="1" id="KW-1015">Disulfide bond</keyword>
<dbReference type="InterPro" id="IPR011001">
    <property type="entry name" value="Saposin-like"/>
</dbReference>
<proteinExistence type="predicted"/>
<dbReference type="SUPFAM" id="SSF47862">
    <property type="entry name" value="Saposin"/>
    <property type="match status" value="1"/>
</dbReference>
<dbReference type="InterPro" id="IPR051428">
    <property type="entry name" value="Sphingo_Act-Surfact_Prot"/>
</dbReference>
<dbReference type="AlphaFoldDB" id="A0A8S4PKS7"/>
<feature type="signal peptide" evidence="2">
    <location>
        <begin position="1"/>
        <end position="29"/>
    </location>
</feature>
<dbReference type="PANTHER" id="PTHR11480">
    <property type="entry name" value="SAPOSIN-RELATED"/>
    <property type="match status" value="1"/>
</dbReference>
<dbReference type="PROSITE" id="PS50015">
    <property type="entry name" value="SAP_B"/>
    <property type="match status" value="1"/>
</dbReference>
<dbReference type="Proteomes" id="UP000749559">
    <property type="component" value="Unassembled WGS sequence"/>
</dbReference>
<gene>
    <name evidence="4" type="ORF">OFUS_LOCUS19012</name>
</gene>
<dbReference type="Gene3D" id="1.10.225.10">
    <property type="entry name" value="Saposin-like"/>
    <property type="match status" value="1"/>
</dbReference>
<name>A0A8S4PKS7_OWEFU</name>
<evidence type="ECO:0000259" key="3">
    <source>
        <dbReference type="PROSITE" id="PS50015"/>
    </source>
</evidence>